<dbReference type="RefSeq" id="WP_185521879.1">
    <property type="nucleotide sequence ID" value="NZ_JAARXI010000002.1"/>
</dbReference>
<name>A0A7X0YJP4_9LIST</name>
<organism evidence="1 2">
    <name type="scientific">Listeria booriae</name>
    <dbReference type="NCBI Taxonomy" id="1552123"/>
    <lineage>
        <taxon>Bacteria</taxon>
        <taxon>Bacillati</taxon>
        <taxon>Bacillota</taxon>
        <taxon>Bacilli</taxon>
        <taxon>Bacillales</taxon>
        <taxon>Listeriaceae</taxon>
        <taxon>Listeria</taxon>
    </lineage>
</organism>
<reference evidence="1 2" key="1">
    <citation type="submission" date="2020-03" db="EMBL/GenBank/DDBJ databases">
        <title>Soil Listeria distribution.</title>
        <authorList>
            <person name="Liao J."/>
            <person name="Wiedmann M."/>
        </authorList>
    </citation>
    <scope>NUCLEOTIDE SEQUENCE [LARGE SCALE GENOMIC DNA]</scope>
    <source>
        <strain evidence="1 2">FSL L7-0360</strain>
    </source>
</reference>
<dbReference type="AlphaFoldDB" id="A0A7X0YJP4"/>
<protein>
    <submittedName>
        <fullName evidence="1">Uncharacterized protein</fullName>
    </submittedName>
</protein>
<proteinExistence type="predicted"/>
<comment type="caution">
    <text evidence="1">The sequence shown here is derived from an EMBL/GenBank/DDBJ whole genome shotgun (WGS) entry which is preliminary data.</text>
</comment>
<evidence type="ECO:0000313" key="2">
    <source>
        <dbReference type="Proteomes" id="UP000529446"/>
    </source>
</evidence>
<dbReference type="EMBL" id="JAARXI010000002">
    <property type="protein sequence ID" value="MBC2115725.1"/>
    <property type="molecule type" value="Genomic_DNA"/>
</dbReference>
<accession>A0A7X0YJP4</accession>
<gene>
    <name evidence="1" type="ORF">HCB06_03750</name>
</gene>
<sequence>MQRIAQKQKKITFVRVRKLGVSRIVLNCEAGTVSFSELSSVVPLEATGYKTFFEYINYLKSQGYEEEKT</sequence>
<dbReference type="Proteomes" id="UP000529446">
    <property type="component" value="Unassembled WGS sequence"/>
</dbReference>
<evidence type="ECO:0000313" key="1">
    <source>
        <dbReference type="EMBL" id="MBC2115725.1"/>
    </source>
</evidence>